<proteinExistence type="predicted"/>
<evidence type="ECO:0000256" key="1">
    <source>
        <dbReference type="SAM" id="Phobius"/>
    </source>
</evidence>
<gene>
    <name evidence="2" type="ORF">H9623_15535</name>
</gene>
<feature type="transmembrane region" description="Helical" evidence="1">
    <location>
        <begin position="235"/>
        <end position="253"/>
    </location>
</feature>
<organism evidence="2 3">
    <name type="scientific">Oerskovia douganii</name>
    <dbReference type="NCBI Taxonomy" id="2762210"/>
    <lineage>
        <taxon>Bacteria</taxon>
        <taxon>Bacillati</taxon>
        <taxon>Actinomycetota</taxon>
        <taxon>Actinomycetes</taxon>
        <taxon>Micrococcales</taxon>
        <taxon>Cellulomonadaceae</taxon>
        <taxon>Oerskovia</taxon>
    </lineage>
</organism>
<dbReference type="AlphaFoldDB" id="A0A9D5UBY8"/>
<comment type="caution">
    <text evidence="2">The sequence shown here is derived from an EMBL/GenBank/DDBJ whole genome shotgun (WGS) entry which is preliminary data.</text>
</comment>
<name>A0A9D5UBY8_9CELL</name>
<accession>A0A9D5UBY8</accession>
<keyword evidence="3" id="KW-1185">Reference proteome</keyword>
<sequence>MRLVPPLLLAGLVVLLLVALNANRRVSAGDVRWIAGTPDVPAAQADVYRRYLTRHRQHRMVGGLLGTTLGILLGLRWNMEVSLATVLFCGLAGVLVGSLSAETYRLARPRATDGEPSLRTASLAPRPSLERGRTVVVARALLAGSLLLGAVAAGAGHVAPLLVALTGTAVAAVAEWTQSVVRSRRRPVLSPEAATVDHRIRSFAARSLAWLEAGVATLTVSQAIASVPASSPPLALAQTLCSLALLVASFVLVHRASPQRPWSVILRPARAVPSGTGAGGAR</sequence>
<feature type="transmembrane region" description="Helical" evidence="1">
    <location>
        <begin position="81"/>
        <end position="101"/>
    </location>
</feature>
<evidence type="ECO:0000313" key="3">
    <source>
        <dbReference type="Proteomes" id="UP000822993"/>
    </source>
</evidence>
<evidence type="ECO:0000313" key="2">
    <source>
        <dbReference type="EMBL" id="MBE7701705.1"/>
    </source>
</evidence>
<keyword evidence="1" id="KW-0812">Transmembrane</keyword>
<reference evidence="2 3" key="1">
    <citation type="submission" date="2020-08" db="EMBL/GenBank/DDBJ databases">
        <title>A Genomic Blueprint of the Chicken Gut Microbiome.</title>
        <authorList>
            <person name="Gilroy R."/>
            <person name="Ravi A."/>
            <person name="Getino M."/>
            <person name="Pursley I."/>
            <person name="Horton D.L."/>
            <person name="Alikhan N.-F."/>
            <person name="Baker D."/>
            <person name="Gharbi K."/>
            <person name="Hall N."/>
            <person name="Watson M."/>
            <person name="Adriaenssens E.M."/>
            <person name="Foster-Nyarko E."/>
            <person name="Jarju S."/>
            <person name="Secka A."/>
            <person name="Antonio M."/>
            <person name="Oren A."/>
            <person name="Chaudhuri R."/>
            <person name="La Ragione R.M."/>
            <person name="Hildebrand F."/>
            <person name="Pallen M.J."/>
        </authorList>
    </citation>
    <scope>NUCLEOTIDE SEQUENCE [LARGE SCALE GENOMIC DNA]</scope>
    <source>
        <strain evidence="2 3">Sa1BUA8</strain>
    </source>
</reference>
<feature type="transmembrane region" description="Helical" evidence="1">
    <location>
        <begin position="136"/>
        <end position="155"/>
    </location>
</feature>
<keyword evidence="1" id="KW-0472">Membrane</keyword>
<protein>
    <submittedName>
        <fullName evidence="2">Uncharacterized protein</fullName>
    </submittedName>
</protein>
<dbReference type="RefSeq" id="WP_193720924.1">
    <property type="nucleotide sequence ID" value="NZ_JACSPN010000023.1"/>
</dbReference>
<dbReference type="EMBL" id="JACSPN010000023">
    <property type="protein sequence ID" value="MBE7701705.1"/>
    <property type="molecule type" value="Genomic_DNA"/>
</dbReference>
<dbReference type="Proteomes" id="UP000822993">
    <property type="component" value="Unassembled WGS sequence"/>
</dbReference>
<keyword evidence="1" id="KW-1133">Transmembrane helix</keyword>